<dbReference type="EMBL" id="AEYJ02000426">
    <property type="protein sequence ID" value="KFH10234.1"/>
    <property type="molecule type" value="Genomic_DNA"/>
</dbReference>
<comment type="caution">
    <text evidence="6">The sequence shown here is derived from an EMBL/GenBank/DDBJ whole genome shotgun (WGS) entry which is preliminary data.</text>
</comment>
<dbReference type="GO" id="GO:0005686">
    <property type="term" value="C:U2 snRNP"/>
    <property type="evidence" value="ECO:0007669"/>
    <property type="project" value="TreeGrafter"/>
</dbReference>
<keyword evidence="4" id="KW-0472">Membrane</keyword>
<dbReference type="Proteomes" id="UP000028840">
    <property type="component" value="Unassembled WGS sequence"/>
</dbReference>
<feature type="transmembrane region" description="Helical" evidence="4">
    <location>
        <begin position="30"/>
        <end position="53"/>
    </location>
</feature>
<evidence type="ECO:0000259" key="5">
    <source>
        <dbReference type="PROSITE" id="PS50102"/>
    </source>
</evidence>
<keyword evidence="4" id="KW-0812">Transmembrane</keyword>
<evidence type="ECO:0000256" key="4">
    <source>
        <dbReference type="SAM" id="Phobius"/>
    </source>
</evidence>
<dbReference type="AlphaFoldDB" id="A0A086QCA2"/>
<dbReference type="InterPro" id="IPR051847">
    <property type="entry name" value="RNA_proc/Spliceosome_comp"/>
</dbReference>
<dbReference type="PANTHER" id="PTHR45880:SF1">
    <property type="entry name" value="RNA-BINDING MOTIF PROTEIN, X-LINKED 2"/>
    <property type="match status" value="1"/>
</dbReference>
<dbReference type="PANTHER" id="PTHR45880">
    <property type="entry name" value="RNA-BINDING MOTIF PROTEIN, X-LINKED 2"/>
    <property type="match status" value="1"/>
</dbReference>
<keyword evidence="1 2" id="KW-0694">RNA-binding</keyword>
<dbReference type="InterPro" id="IPR000504">
    <property type="entry name" value="RRM_dom"/>
</dbReference>
<reference evidence="6 7" key="2">
    <citation type="journal article" date="2015" name="Eukaryot. Cell">
        <title>Genetic mapping reveals that sinefungin resistance in Toxoplasma gondii is controlled by a putative amino acid transporter locus that can be used as a negative selectable marker.</title>
        <authorList>
            <person name="Behnke M.S."/>
            <person name="Khan A."/>
            <person name="Sibley L.D."/>
        </authorList>
    </citation>
    <scope>NUCLEOTIDE SEQUENCE [LARGE SCALE GENOMIC DNA]</scope>
    <source>
        <strain evidence="6 7">VAND</strain>
    </source>
</reference>
<feature type="domain" description="RRM" evidence="5">
    <location>
        <begin position="111"/>
        <end position="189"/>
    </location>
</feature>
<evidence type="ECO:0000313" key="7">
    <source>
        <dbReference type="Proteomes" id="UP000028840"/>
    </source>
</evidence>
<dbReference type="Pfam" id="PF00076">
    <property type="entry name" value="RRM_1"/>
    <property type="match status" value="1"/>
</dbReference>
<accession>A0A086QCA2</accession>
<feature type="compositionally biased region" description="Basic and acidic residues" evidence="3">
    <location>
        <begin position="377"/>
        <end position="467"/>
    </location>
</feature>
<name>A0A086QCA2_TOXGO</name>
<dbReference type="InterPro" id="IPR045844">
    <property type="entry name" value="RRM_Ist3-like"/>
</dbReference>
<sequence>MRYIYVVLTPSCSPPRSVWAGSSSSSRSVVFSLLFLPSFLPLVPSFSFLTLFVSFRDMRSVEMATLPAADPSQVNAPANANIQAVWKLNELELRHNLTGEASWHWQYRNSSYIFIGGLDVRLTEGDIIIVFSQWGEPIDIHLVRDKKTGAPKGFCFLAYEDQRSTILAVDNANGMKLLNGTLRVDHCKNYRPPRKDDDEAGTYEATGAEGGGIGVYRVTDDEKRKAAALAQAERLQKETEALQTKMGGRRGKDVDEMWAEEFEEMLKKVNEDAEEEAKEVLRAERRKQKEEKKREKKEKKREKKEMKKWRKEAKRRRLNDSLDGDREREGHRGDRRRDGRERSEEARETREAMREGRRRESSSDSDETGSTSSSSSRDSDSGDDRRRDRDEWRGERRDGRRVRDERRERDERRDRDGRRDRDERRERDERRDRDGRRDRDERRDRDRGKERDEDTERRDRDKERGGR</sequence>
<dbReference type="SUPFAM" id="SSF54928">
    <property type="entry name" value="RNA-binding domain, RBD"/>
    <property type="match status" value="1"/>
</dbReference>
<keyword evidence="4" id="KW-1133">Transmembrane helix</keyword>
<evidence type="ECO:0000313" key="6">
    <source>
        <dbReference type="EMBL" id="KFH10234.1"/>
    </source>
</evidence>
<dbReference type="GO" id="GO:0003723">
    <property type="term" value="F:RNA binding"/>
    <property type="evidence" value="ECO:0007669"/>
    <property type="project" value="UniProtKB-UniRule"/>
</dbReference>
<dbReference type="SMART" id="SM00360">
    <property type="entry name" value="RRM"/>
    <property type="match status" value="1"/>
</dbReference>
<dbReference type="Gene3D" id="3.30.70.330">
    <property type="match status" value="1"/>
</dbReference>
<protein>
    <submittedName>
        <fullName evidence="6">RNA-binding protein</fullName>
    </submittedName>
</protein>
<dbReference type="InterPro" id="IPR012677">
    <property type="entry name" value="Nucleotide-bd_a/b_plait_sf"/>
</dbReference>
<feature type="compositionally biased region" description="Basic and acidic residues" evidence="3">
    <location>
        <begin position="278"/>
        <end position="293"/>
    </location>
</feature>
<evidence type="ECO:0000256" key="2">
    <source>
        <dbReference type="PROSITE-ProRule" id="PRU00176"/>
    </source>
</evidence>
<dbReference type="GO" id="GO:0071011">
    <property type="term" value="C:precatalytic spliceosome"/>
    <property type="evidence" value="ECO:0007669"/>
    <property type="project" value="TreeGrafter"/>
</dbReference>
<dbReference type="CDD" id="cd12411">
    <property type="entry name" value="RRM_ist3_like"/>
    <property type="match status" value="1"/>
</dbReference>
<dbReference type="PROSITE" id="PS50102">
    <property type="entry name" value="RRM"/>
    <property type="match status" value="1"/>
</dbReference>
<evidence type="ECO:0000256" key="1">
    <source>
        <dbReference type="ARBA" id="ARBA00022884"/>
    </source>
</evidence>
<reference evidence="6 7" key="1">
    <citation type="submission" date="2014-08" db="EMBL/GenBank/DDBJ databases">
        <authorList>
            <person name="Sibley D."/>
            <person name="Venepally P."/>
            <person name="Karamycheva S."/>
            <person name="Hadjithomas M."/>
            <person name="Khan A."/>
            <person name="Brunk B."/>
            <person name="Roos D."/>
            <person name="Caler E."/>
            <person name="Lorenzi H."/>
        </authorList>
    </citation>
    <scope>NUCLEOTIDE SEQUENCE [LARGE SCALE GENOMIC DNA]</scope>
    <source>
        <strain evidence="6 7">VAND</strain>
    </source>
</reference>
<feature type="compositionally biased region" description="Basic and acidic residues" evidence="3">
    <location>
        <begin position="318"/>
        <end position="362"/>
    </location>
</feature>
<proteinExistence type="predicted"/>
<dbReference type="GO" id="GO:0000398">
    <property type="term" value="P:mRNA splicing, via spliceosome"/>
    <property type="evidence" value="ECO:0007669"/>
    <property type="project" value="InterPro"/>
</dbReference>
<dbReference type="OrthoDB" id="2573941at2759"/>
<feature type="compositionally biased region" description="Basic residues" evidence="3">
    <location>
        <begin position="294"/>
        <end position="317"/>
    </location>
</feature>
<organism evidence="6 7">
    <name type="scientific">Toxoplasma gondii VAND</name>
    <dbReference type="NCBI Taxonomy" id="933077"/>
    <lineage>
        <taxon>Eukaryota</taxon>
        <taxon>Sar</taxon>
        <taxon>Alveolata</taxon>
        <taxon>Apicomplexa</taxon>
        <taxon>Conoidasida</taxon>
        <taxon>Coccidia</taxon>
        <taxon>Eucoccidiorida</taxon>
        <taxon>Eimeriorina</taxon>
        <taxon>Sarcocystidae</taxon>
        <taxon>Toxoplasma</taxon>
    </lineage>
</organism>
<dbReference type="VEuPathDB" id="ToxoDB:TGVAND_263595"/>
<gene>
    <name evidence="6" type="ORF">TGVAND_263595</name>
</gene>
<evidence type="ECO:0000256" key="3">
    <source>
        <dbReference type="SAM" id="MobiDB-lite"/>
    </source>
</evidence>
<feature type="region of interest" description="Disordered" evidence="3">
    <location>
        <begin position="271"/>
        <end position="467"/>
    </location>
</feature>
<dbReference type="InterPro" id="IPR035979">
    <property type="entry name" value="RBD_domain_sf"/>
</dbReference>
<dbReference type="GO" id="GO:0071013">
    <property type="term" value="C:catalytic step 2 spliceosome"/>
    <property type="evidence" value="ECO:0007669"/>
    <property type="project" value="TreeGrafter"/>
</dbReference>